<proteinExistence type="predicted"/>
<evidence type="ECO:0000256" key="1">
    <source>
        <dbReference type="SAM" id="Phobius"/>
    </source>
</evidence>
<accession>A0A814RLK8</accession>
<sequence>MLHNNPQPSFNWISEKSSESFSCSTSPNDFLFNGKCKVSYKEYRLHDSIIVWDATIYHECPLYKISQETFTITQNSEIILSNNLALQAINSTKLCDLDIISTLEGFYLSIKTNNLNSKPVTGTNIEEMKEILLAEADFKSVKDIEEKNELLIRECQDFKSILNIFSRLEDRFLTHYLSDGSRITLYTTMGTIYKSRNIPCNRVIKYIQLPNVEKTIVRHESFLASDSQLQYFNIDYLNNKFREPQLPHNSLLLDGIDLLSTFQEVINQEMTAGTWYTHMTDTSNIKSKLVDIKVAIENTIYTWLNYGIYIVIEIISLILVIGLFYPFIKIIFCLKTRALLKNFAVRKIDGEKHVKFEMKPLTARPIDEMCDEIFRSNMSLYS</sequence>
<protein>
    <submittedName>
        <fullName evidence="2">Uncharacterized protein</fullName>
    </submittedName>
</protein>
<evidence type="ECO:0000313" key="3">
    <source>
        <dbReference type="Proteomes" id="UP000663879"/>
    </source>
</evidence>
<name>A0A814RLK8_9BILA</name>
<organism evidence="2 3">
    <name type="scientific">Brachionus calyciflorus</name>
    <dbReference type="NCBI Taxonomy" id="104777"/>
    <lineage>
        <taxon>Eukaryota</taxon>
        <taxon>Metazoa</taxon>
        <taxon>Spiralia</taxon>
        <taxon>Gnathifera</taxon>
        <taxon>Rotifera</taxon>
        <taxon>Eurotatoria</taxon>
        <taxon>Monogononta</taxon>
        <taxon>Pseudotrocha</taxon>
        <taxon>Ploima</taxon>
        <taxon>Brachionidae</taxon>
        <taxon>Brachionus</taxon>
    </lineage>
</organism>
<feature type="non-terminal residue" evidence="2">
    <location>
        <position position="1"/>
    </location>
</feature>
<comment type="caution">
    <text evidence="2">The sequence shown here is derived from an EMBL/GenBank/DDBJ whole genome shotgun (WGS) entry which is preliminary data.</text>
</comment>
<dbReference type="AlphaFoldDB" id="A0A814RLK8"/>
<reference evidence="2" key="1">
    <citation type="submission" date="2021-02" db="EMBL/GenBank/DDBJ databases">
        <authorList>
            <person name="Nowell W R."/>
        </authorList>
    </citation>
    <scope>NUCLEOTIDE SEQUENCE</scope>
    <source>
        <strain evidence="2">Ploen Becks lab</strain>
    </source>
</reference>
<keyword evidence="3" id="KW-1185">Reference proteome</keyword>
<dbReference type="Proteomes" id="UP000663879">
    <property type="component" value="Unassembled WGS sequence"/>
</dbReference>
<keyword evidence="1" id="KW-1133">Transmembrane helix</keyword>
<evidence type="ECO:0000313" key="2">
    <source>
        <dbReference type="EMBL" id="CAF1135801.1"/>
    </source>
</evidence>
<keyword evidence="1" id="KW-0472">Membrane</keyword>
<gene>
    <name evidence="2" type="ORF">OXX778_LOCUS22683</name>
</gene>
<keyword evidence="1" id="KW-0812">Transmembrane</keyword>
<feature type="transmembrane region" description="Helical" evidence="1">
    <location>
        <begin position="306"/>
        <end position="328"/>
    </location>
</feature>
<dbReference type="EMBL" id="CAJNOC010010026">
    <property type="protein sequence ID" value="CAF1135801.1"/>
    <property type="molecule type" value="Genomic_DNA"/>
</dbReference>